<gene>
    <name evidence="2" type="ORF">SAMN05421752_101443</name>
</gene>
<protein>
    <submittedName>
        <fullName evidence="2">Uncharacterized protein</fullName>
    </submittedName>
</protein>
<accession>A0A1N7CM37</accession>
<sequence length="161" mass="17851">MSDDSIGRYIMWTRRTFVGTAACTATLVAGCLGDDNGDDDDEADDEGAGSYETRLDEMDDYELLDYTGESEVTVEVSPNRDPAFDPDPIKVDEMTNITWRWSDSSGEIYPAEIPSPCQWSGSNGGTSHSWQFPFKGKYEIGYTEPDVEEVIGTMFVVNPDD</sequence>
<dbReference type="Proteomes" id="UP000185936">
    <property type="component" value="Unassembled WGS sequence"/>
</dbReference>
<dbReference type="AlphaFoldDB" id="A0A1N7CM37"/>
<evidence type="ECO:0000256" key="1">
    <source>
        <dbReference type="SAM" id="MobiDB-lite"/>
    </source>
</evidence>
<evidence type="ECO:0000313" key="2">
    <source>
        <dbReference type="EMBL" id="SIR64547.1"/>
    </source>
</evidence>
<feature type="compositionally biased region" description="Acidic residues" evidence="1">
    <location>
        <begin position="35"/>
        <end position="47"/>
    </location>
</feature>
<reference evidence="3" key="1">
    <citation type="submission" date="2017-01" db="EMBL/GenBank/DDBJ databases">
        <authorList>
            <person name="Varghese N."/>
            <person name="Submissions S."/>
        </authorList>
    </citation>
    <scope>NUCLEOTIDE SEQUENCE [LARGE SCALE GENOMIC DNA]</scope>
    <source>
        <strain evidence="3">type strain: HArc-</strain>
    </source>
</reference>
<keyword evidence="3" id="KW-1185">Reference proteome</keyword>
<feature type="region of interest" description="Disordered" evidence="1">
    <location>
        <begin position="70"/>
        <end position="89"/>
    </location>
</feature>
<feature type="region of interest" description="Disordered" evidence="1">
    <location>
        <begin position="33"/>
        <end position="54"/>
    </location>
</feature>
<dbReference type="STRING" id="308853.SAMN05421752_101443"/>
<proteinExistence type="predicted"/>
<name>A0A1N7CM37_9EURY</name>
<dbReference type="EMBL" id="FTNR01000001">
    <property type="protein sequence ID" value="SIR64547.1"/>
    <property type="molecule type" value="Genomic_DNA"/>
</dbReference>
<evidence type="ECO:0000313" key="3">
    <source>
        <dbReference type="Proteomes" id="UP000185936"/>
    </source>
</evidence>
<organism evidence="2 3">
    <name type="scientific">Natronorubrum thiooxidans</name>
    <dbReference type="NCBI Taxonomy" id="308853"/>
    <lineage>
        <taxon>Archaea</taxon>
        <taxon>Methanobacteriati</taxon>
        <taxon>Methanobacteriota</taxon>
        <taxon>Stenosarchaea group</taxon>
        <taxon>Halobacteria</taxon>
        <taxon>Halobacteriales</taxon>
        <taxon>Natrialbaceae</taxon>
        <taxon>Natronorubrum</taxon>
    </lineage>
</organism>